<dbReference type="AlphaFoldDB" id="A0A7J7LIT1"/>
<comment type="caution">
    <text evidence="2">The sequence shown here is derived from an EMBL/GenBank/DDBJ whole genome shotgun (WGS) entry which is preliminary data.</text>
</comment>
<feature type="non-terminal residue" evidence="2">
    <location>
        <position position="1"/>
    </location>
</feature>
<name>A0A7J7LIT1_9MAGN</name>
<evidence type="ECO:0000313" key="2">
    <source>
        <dbReference type="EMBL" id="KAF6142565.1"/>
    </source>
</evidence>
<organism evidence="2 3">
    <name type="scientific">Kingdonia uniflora</name>
    <dbReference type="NCBI Taxonomy" id="39325"/>
    <lineage>
        <taxon>Eukaryota</taxon>
        <taxon>Viridiplantae</taxon>
        <taxon>Streptophyta</taxon>
        <taxon>Embryophyta</taxon>
        <taxon>Tracheophyta</taxon>
        <taxon>Spermatophyta</taxon>
        <taxon>Magnoliopsida</taxon>
        <taxon>Ranunculales</taxon>
        <taxon>Circaeasteraceae</taxon>
        <taxon>Kingdonia</taxon>
    </lineage>
</organism>
<feature type="region of interest" description="Disordered" evidence="1">
    <location>
        <begin position="38"/>
        <end position="62"/>
    </location>
</feature>
<evidence type="ECO:0000256" key="1">
    <source>
        <dbReference type="SAM" id="MobiDB-lite"/>
    </source>
</evidence>
<protein>
    <submittedName>
        <fullName evidence="2">Uncharacterized protein</fullName>
    </submittedName>
</protein>
<proteinExistence type="predicted"/>
<reference evidence="2 3" key="1">
    <citation type="journal article" date="2020" name="IScience">
        <title>Genome Sequencing of the Endangered Kingdonia uniflora (Circaeasteraceae, Ranunculales) Reveals Potential Mechanisms of Evolutionary Specialization.</title>
        <authorList>
            <person name="Sun Y."/>
            <person name="Deng T."/>
            <person name="Zhang A."/>
            <person name="Moore M.J."/>
            <person name="Landis J.B."/>
            <person name="Lin N."/>
            <person name="Zhang H."/>
            <person name="Zhang X."/>
            <person name="Huang J."/>
            <person name="Zhang X."/>
            <person name="Sun H."/>
            <person name="Wang H."/>
        </authorList>
    </citation>
    <scope>NUCLEOTIDE SEQUENCE [LARGE SCALE GENOMIC DNA]</scope>
    <source>
        <strain evidence="2">TB1705</strain>
        <tissue evidence="2">Leaf</tissue>
    </source>
</reference>
<accession>A0A7J7LIT1</accession>
<feature type="compositionally biased region" description="Polar residues" evidence="1">
    <location>
        <begin position="43"/>
        <end position="56"/>
    </location>
</feature>
<keyword evidence="3" id="KW-1185">Reference proteome</keyword>
<dbReference type="EMBL" id="JACGCM010002254">
    <property type="protein sequence ID" value="KAF6142565.1"/>
    <property type="molecule type" value="Genomic_DNA"/>
</dbReference>
<sequence length="62" mass="6938">CSSLLATSYPSRTLEGYLEAHSIHKKTSQEYTKMILRRRSLDSEQSSKTNFTSASKASKAKP</sequence>
<evidence type="ECO:0000313" key="3">
    <source>
        <dbReference type="Proteomes" id="UP000541444"/>
    </source>
</evidence>
<dbReference type="Proteomes" id="UP000541444">
    <property type="component" value="Unassembled WGS sequence"/>
</dbReference>
<gene>
    <name evidence="2" type="ORF">GIB67_039529</name>
</gene>